<evidence type="ECO:0000256" key="11">
    <source>
        <dbReference type="PIRNR" id="PIRNR002869"/>
    </source>
</evidence>
<evidence type="ECO:0000256" key="2">
    <source>
        <dbReference type="ARBA" id="ARBA00022475"/>
    </source>
</evidence>
<keyword evidence="7 10" id="KW-0472">Membrane</keyword>
<organism evidence="12 13">
    <name type="scientific">Alkalicaulis satelles</name>
    <dbReference type="NCBI Taxonomy" id="2609175"/>
    <lineage>
        <taxon>Bacteria</taxon>
        <taxon>Pseudomonadati</taxon>
        <taxon>Pseudomonadota</taxon>
        <taxon>Alphaproteobacteria</taxon>
        <taxon>Maricaulales</taxon>
        <taxon>Maricaulaceae</taxon>
        <taxon>Alkalicaulis</taxon>
    </lineage>
</organism>
<dbReference type="GO" id="GO:0015648">
    <property type="term" value="F:lipid-linked peptidoglycan transporter activity"/>
    <property type="evidence" value="ECO:0007669"/>
    <property type="project" value="UniProtKB-UniRule"/>
</dbReference>
<evidence type="ECO:0000256" key="1">
    <source>
        <dbReference type="ARBA" id="ARBA00004651"/>
    </source>
</evidence>
<dbReference type="GO" id="GO:0071555">
    <property type="term" value="P:cell wall organization"/>
    <property type="evidence" value="ECO:0007669"/>
    <property type="project" value="UniProtKB-UniRule"/>
</dbReference>
<dbReference type="NCBIfam" id="TIGR01695">
    <property type="entry name" value="murJ_mviN"/>
    <property type="match status" value="1"/>
</dbReference>
<accession>A0A5M6ZJH3</accession>
<proteinExistence type="inferred from homology"/>
<dbReference type="GO" id="GO:0034204">
    <property type="term" value="P:lipid translocation"/>
    <property type="evidence" value="ECO:0007669"/>
    <property type="project" value="TreeGrafter"/>
</dbReference>
<keyword evidence="3 10" id="KW-0812">Transmembrane</keyword>
<comment type="subcellular location">
    <subcellularLocation>
        <location evidence="10">Cell inner membrane</location>
        <topology evidence="10">Multi-pass membrane protein</topology>
    </subcellularLocation>
    <subcellularLocation>
        <location evidence="1">Cell membrane</location>
        <topology evidence="1">Multi-pass membrane protein</topology>
    </subcellularLocation>
</comment>
<comment type="pathway">
    <text evidence="10">Cell wall biogenesis; peptidoglycan biosynthesis.</text>
</comment>
<dbReference type="GO" id="GO:0008360">
    <property type="term" value="P:regulation of cell shape"/>
    <property type="evidence" value="ECO:0007669"/>
    <property type="project" value="UniProtKB-UniRule"/>
</dbReference>
<feature type="transmembrane region" description="Helical" evidence="10">
    <location>
        <begin position="229"/>
        <end position="250"/>
    </location>
</feature>
<dbReference type="PANTHER" id="PTHR47019:SF1">
    <property type="entry name" value="LIPID II FLIPPASE MURJ"/>
    <property type="match status" value="1"/>
</dbReference>
<sequence>MRLLRNLGVVSAFTFASRILGLVRESLMAGRLGAGPVADVFFQALVIPNTFRRVLAEGAFNAAFVPLYARELEGKGQAEADAFASEALSVLASVTLLIVVAIQVLAPWIGYAFFPGQIDDPGLFTLAVLLLQIMMPYTLCMVVTALIGGGLNSHGRFATAAGAPMLFNLALIVVLMFEFADRETLALWLAIGVTASGVMQVALLALAARRAKLKFTLRAPRLTPRVKRLIALGIPGAVAAGVTQINVLVTSSIAMLEDGARSYLYYSERLYQLPLGVIGIAMGLALLPNLARRLRSGDEAGGNFAMNRSIEISLALTLPAVAAMLVIPQFLVGGLFEWGAFTAEHTANTAMVLIAYGTGLPAFILIKVLTPGFFAREDTATPMRYALISVGVNFFLAVTLFFGGVGFVGLAIATSVAGWINVLMLTRTLLARKLWRLDARLAARLPRQVLAAAMMAAAVWVLAGPGADWITGLAPSLGRYPGQLIVLGAVVALGAVIYGLAALALGALTREDLRDLVRRKPDRD</sequence>
<feature type="transmembrane region" description="Helical" evidence="10">
    <location>
        <begin position="159"/>
        <end position="179"/>
    </location>
</feature>
<comment type="function">
    <text evidence="8 10 11">Involved in peptidoglycan biosynthesis. Transports lipid-linked peptidoglycan precursors from the inner to the outer leaflet of the cytoplasmic membrane.</text>
</comment>
<keyword evidence="5 10" id="KW-0573">Peptidoglycan synthesis</keyword>
<dbReference type="InterPro" id="IPR051050">
    <property type="entry name" value="Lipid_II_flippase_MurJ/MviN"/>
</dbReference>
<evidence type="ECO:0000256" key="9">
    <source>
        <dbReference type="ARBA" id="ARBA00061532"/>
    </source>
</evidence>
<feature type="transmembrane region" description="Helical" evidence="10">
    <location>
        <begin position="450"/>
        <end position="472"/>
    </location>
</feature>
<dbReference type="RefSeq" id="WP_150022666.1">
    <property type="nucleotide sequence ID" value="NZ_VWOJ01000002.1"/>
</dbReference>
<dbReference type="PIRSF" id="PIRSF002869">
    <property type="entry name" value="MviN"/>
    <property type="match status" value="1"/>
</dbReference>
<evidence type="ECO:0000256" key="6">
    <source>
        <dbReference type="ARBA" id="ARBA00022989"/>
    </source>
</evidence>
<feature type="transmembrane region" description="Helical" evidence="10">
    <location>
        <begin position="90"/>
        <end position="111"/>
    </location>
</feature>
<keyword evidence="10 11" id="KW-0813">Transport</keyword>
<dbReference type="EMBL" id="VWOJ01000002">
    <property type="protein sequence ID" value="KAA5803398.1"/>
    <property type="molecule type" value="Genomic_DNA"/>
</dbReference>
<dbReference type="HAMAP" id="MF_02078">
    <property type="entry name" value="MurJ_MviN"/>
    <property type="match status" value="1"/>
</dbReference>
<dbReference type="GO" id="GO:0009252">
    <property type="term" value="P:peptidoglycan biosynthetic process"/>
    <property type="evidence" value="ECO:0007669"/>
    <property type="project" value="UniProtKB-UniRule"/>
</dbReference>
<dbReference type="GO" id="GO:0005886">
    <property type="term" value="C:plasma membrane"/>
    <property type="evidence" value="ECO:0007669"/>
    <property type="project" value="UniProtKB-SubCell"/>
</dbReference>
<dbReference type="PANTHER" id="PTHR47019">
    <property type="entry name" value="LIPID II FLIPPASE MURJ"/>
    <property type="match status" value="1"/>
</dbReference>
<keyword evidence="2 10" id="KW-1003">Cell membrane</keyword>
<feature type="transmembrane region" description="Helical" evidence="10">
    <location>
        <begin position="408"/>
        <end position="430"/>
    </location>
</feature>
<reference evidence="12 13" key="1">
    <citation type="submission" date="2019-09" db="EMBL/GenBank/DDBJ databases">
        <authorList>
            <person name="Kevbrin V."/>
            <person name="Grouzdev D.S."/>
        </authorList>
    </citation>
    <scope>NUCLEOTIDE SEQUENCE [LARGE SCALE GENOMIC DNA]</scope>
    <source>
        <strain evidence="12 13">G-192</strain>
    </source>
</reference>
<evidence type="ECO:0000256" key="7">
    <source>
        <dbReference type="ARBA" id="ARBA00023136"/>
    </source>
</evidence>
<feature type="transmembrane region" description="Helical" evidence="10">
    <location>
        <begin position="351"/>
        <end position="373"/>
    </location>
</feature>
<evidence type="ECO:0000256" key="3">
    <source>
        <dbReference type="ARBA" id="ARBA00022692"/>
    </source>
</evidence>
<dbReference type="Pfam" id="PF03023">
    <property type="entry name" value="MurJ"/>
    <property type="match status" value="1"/>
</dbReference>
<feature type="transmembrane region" description="Helical" evidence="10">
    <location>
        <begin position="385"/>
        <end position="402"/>
    </location>
</feature>
<evidence type="ECO:0000313" key="12">
    <source>
        <dbReference type="EMBL" id="KAA5803398.1"/>
    </source>
</evidence>
<keyword evidence="6 10" id="KW-1133">Transmembrane helix</keyword>
<comment type="similarity">
    <text evidence="9 10 11">Belongs to the MurJ/MviN family.</text>
</comment>
<evidence type="ECO:0000313" key="13">
    <source>
        <dbReference type="Proteomes" id="UP000325122"/>
    </source>
</evidence>
<evidence type="ECO:0000256" key="4">
    <source>
        <dbReference type="ARBA" id="ARBA00022960"/>
    </source>
</evidence>
<evidence type="ECO:0000256" key="8">
    <source>
        <dbReference type="ARBA" id="ARBA00060041"/>
    </source>
</evidence>
<comment type="caution">
    <text evidence="12">The sequence shown here is derived from an EMBL/GenBank/DDBJ whole genome shotgun (WGS) entry which is preliminary data.</text>
</comment>
<keyword evidence="10 11" id="KW-0961">Cell wall biogenesis/degradation</keyword>
<keyword evidence="13" id="KW-1185">Reference proteome</keyword>
<gene>
    <name evidence="10 12" type="primary">murJ</name>
    <name evidence="12" type="ORF">F1654_06205</name>
</gene>
<keyword evidence="10" id="KW-0997">Cell inner membrane</keyword>
<keyword evidence="4 10" id="KW-0133">Cell shape</keyword>
<dbReference type="CDD" id="cd13123">
    <property type="entry name" value="MATE_MurJ_like"/>
    <property type="match status" value="1"/>
</dbReference>
<evidence type="ECO:0000256" key="5">
    <source>
        <dbReference type="ARBA" id="ARBA00022984"/>
    </source>
</evidence>
<evidence type="ECO:0000256" key="10">
    <source>
        <dbReference type="HAMAP-Rule" id="MF_02078"/>
    </source>
</evidence>
<dbReference type="UniPathway" id="UPA00219"/>
<protein>
    <recommendedName>
        <fullName evidence="10">Probable lipid II flippase MurJ</fullName>
    </recommendedName>
</protein>
<feature type="transmembrane region" description="Helical" evidence="10">
    <location>
        <begin position="270"/>
        <end position="291"/>
    </location>
</feature>
<feature type="transmembrane region" description="Helical" evidence="10">
    <location>
        <begin position="123"/>
        <end position="147"/>
    </location>
</feature>
<feature type="transmembrane region" description="Helical" evidence="10">
    <location>
        <begin position="484"/>
        <end position="509"/>
    </location>
</feature>
<dbReference type="AlphaFoldDB" id="A0A5M6ZJH3"/>
<dbReference type="PRINTS" id="PR01806">
    <property type="entry name" value="VIRFACTRMVIN"/>
</dbReference>
<feature type="transmembrane region" description="Helical" evidence="10">
    <location>
        <begin position="185"/>
        <end position="208"/>
    </location>
</feature>
<dbReference type="Proteomes" id="UP000325122">
    <property type="component" value="Unassembled WGS sequence"/>
</dbReference>
<name>A0A5M6ZJH3_9PROT</name>
<dbReference type="InterPro" id="IPR004268">
    <property type="entry name" value="MurJ"/>
</dbReference>
<feature type="transmembrane region" description="Helical" evidence="10">
    <location>
        <begin position="312"/>
        <end position="331"/>
    </location>
</feature>